<organism evidence="2 3">
    <name type="scientific">Asparagus officinalis</name>
    <name type="common">Garden asparagus</name>
    <dbReference type="NCBI Taxonomy" id="4686"/>
    <lineage>
        <taxon>Eukaryota</taxon>
        <taxon>Viridiplantae</taxon>
        <taxon>Streptophyta</taxon>
        <taxon>Embryophyta</taxon>
        <taxon>Tracheophyta</taxon>
        <taxon>Spermatophyta</taxon>
        <taxon>Magnoliopsida</taxon>
        <taxon>Liliopsida</taxon>
        <taxon>Asparagales</taxon>
        <taxon>Asparagaceae</taxon>
        <taxon>Asparagoideae</taxon>
        <taxon>Asparagus</taxon>
    </lineage>
</organism>
<proteinExistence type="predicted"/>
<feature type="compositionally biased region" description="Basic residues" evidence="1">
    <location>
        <begin position="106"/>
        <end position="129"/>
    </location>
</feature>
<feature type="region of interest" description="Disordered" evidence="1">
    <location>
        <begin position="1"/>
        <end position="22"/>
    </location>
</feature>
<accession>A0A5P1FJR3</accession>
<dbReference type="Gramene" id="ONK78546">
    <property type="protein sequence ID" value="ONK78546"/>
    <property type="gene ID" value="A4U43_C02F19970"/>
</dbReference>
<feature type="compositionally biased region" description="Low complexity" evidence="1">
    <location>
        <begin position="1"/>
        <end position="15"/>
    </location>
</feature>
<name>A0A5P1FJR3_ASPOF</name>
<dbReference type="EMBL" id="CM007382">
    <property type="protein sequence ID" value="ONK78546.1"/>
    <property type="molecule type" value="Genomic_DNA"/>
</dbReference>
<sequence length="129" mass="13940">MMEATTAGAPPTAAGEGEGPSFGEELLMAELDEFARVGESFECLRHDVAKHFSQSFGISVRILEPKTVAAIQGAISGAPTEVVKFLAPMKSCLLGLEQTGEDGTSRRVRKKSKRHELARKSKRVISKRP</sequence>
<evidence type="ECO:0000313" key="2">
    <source>
        <dbReference type="EMBL" id="ONK78546.1"/>
    </source>
</evidence>
<protein>
    <submittedName>
        <fullName evidence="2">Uncharacterized protein</fullName>
    </submittedName>
</protein>
<dbReference type="Proteomes" id="UP000243459">
    <property type="component" value="Chromosome 2"/>
</dbReference>
<evidence type="ECO:0000256" key="1">
    <source>
        <dbReference type="SAM" id="MobiDB-lite"/>
    </source>
</evidence>
<gene>
    <name evidence="2" type="ORF">A4U43_C02F19970</name>
</gene>
<keyword evidence="3" id="KW-1185">Reference proteome</keyword>
<feature type="region of interest" description="Disordered" evidence="1">
    <location>
        <begin position="98"/>
        <end position="129"/>
    </location>
</feature>
<reference evidence="3" key="1">
    <citation type="journal article" date="2017" name="Nat. Commun.">
        <title>The asparagus genome sheds light on the origin and evolution of a young Y chromosome.</title>
        <authorList>
            <person name="Harkess A."/>
            <person name="Zhou J."/>
            <person name="Xu C."/>
            <person name="Bowers J.E."/>
            <person name="Van der Hulst R."/>
            <person name="Ayyampalayam S."/>
            <person name="Mercati F."/>
            <person name="Riccardi P."/>
            <person name="McKain M.R."/>
            <person name="Kakrana A."/>
            <person name="Tang H."/>
            <person name="Ray J."/>
            <person name="Groenendijk J."/>
            <person name="Arikit S."/>
            <person name="Mathioni S.M."/>
            <person name="Nakano M."/>
            <person name="Shan H."/>
            <person name="Telgmann-Rauber A."/>
            <person name="Kanno A."/>
            <person name="Yue Z."/>
            <person name="Chen H."/>
            <person name="Li W."/>
            <person name="Chen Y."/>
            <person name="Xu X."/>
            <person name="Zhang Y."/>
            <person name="Luo S."/>
            <person name="Chen H."/>
            <person name="Gao J."/>
            <person name="Mao Z."/>
            <person name="Pires J.C."/>
            <person name="Luo M."/>
            <person name="Kudrna D."/>
            <person name="Wing R.A."/>
            <person name="Meyers B.C."/>
            <person name="Yi K."/>
            <person name="Kong H."/>
            <person name="Lavrijsen P."/>
            <person name="Sunseri F."/>
            <person name="Falavigna A."/>
            <person name="Ye Y."/>
            <person name="Leebens-Mack J.H."/>
            <person name="Chen G."/>
        </authorList>
    </citation>
    <scope>NUCLEOTIDE SEQUENCE [LARGE SCALE GENOMIC DNA]</scope>
    <source>
        <strain evidence="3">cv. DH0086</strain>
    </source>
</reference>
<dbReference type="AlphaFoldDB" id="A0A5P1FJR3"/>
<evidence type="ECO:0000313" key="3">
    <source>
        <dbReference type="Proteomes" id="UP000243459"/>
    </source>
</evidence>